<dbReference type="GO" id="GO:1902201">
    <property type="term" value="P:negative regulation of bacterial-type flagellum-dependent cell motility"/>
    <property type="evidence" value="ECO:0007669"/>
    <property type="project" value="TreeGrafter"/>
</dbReference>
<evidence type="ECO:0000256" key="2">
    <source>
        <dbReference type="ARBA" id="ARBA00012528"/>
    </source>
</evidence>
<dbReference type="CDD" id="cd01949">
    <property type="entry name" value="GGDEF"/>
    <property type="match status" value="1"/>
</dbReference>
<dbReference type="EMBL" id="CP025706">
    <property type="protein sequence ID" value="AXB07278.2"/>
    <property type="molecule type" value="Genomic_DNA"/>
</dbReference>
<dbReference type="EC" id="2.7.7.65" evidence="2"/>
<dbReference type="InterPro" id="IPR050469">
    <property type="entry name" value="Diguanylate_Cyclase"/>
</dbReference>
<dbReference type="EMBL" id="JAYGOJ010000012">
    <property type="protein sequence ID" value="MEA9435020.1"/>
    <property type="molecule type" value="Genomic_DNA"/>
</dbReference>
<organism evidence="5 8">
    <name type="scientific">Aeromonas caviae</name>
    <name type="common">Aeromonas punctata</name>
    <dbReference type="NCBI Taxonomy" id="648"/>
    <lineage>
        <taxon>Bacteria</taxon>
        <taxon>Pseudomonadati</taxon>
        <taxon>Pseudomonadota</taxon>
        <taxon>Gammaproteobacteria</taxon>
        <taxon>Aeromonadales</taxon>
        <taxon>Aeromonadaceae</taxon>
        <taxon>Aeromonas</taxon>
    </lineage>
</organism>
<dbReference type="GO" id="GO:0043709">
    <property type="term" value="P:cell adhesion involved in single-species biofilm formation"/>
    <property type="evidence" value="ECO:0007669"/>
    <property type="project" value="TreeGrafter"/>
</dbReference>
<evidence type="ECO:0000256" key="3">
    <source>
        <dbReference type="SAM" id="Coils"/>
    </source>
</evidence>
<dbReference type="InterPro" id="IPR029787">
    <property type="entry name" value="Nucleotide_cyclase"/>
</dbReference>
<keyword evidence="3" id="KW-0175">Coiled coil</keyword>
<dbReference type="Proteomes" id="UP001304847">
    <property type="component" value="Unassembled WGS sequence"/>
</dbReference>
<dbReference type="NCBIfam" id="TIGR00254">
    <property type="entry name" value="GGDEF"/>
    <property type="match status" value="1"/>
</dbReference>
<evidence type="ECO:0000313" key="7">
    <source>
        <dbReference type="EMBL" id="UZC85640.2"/>
    </source>
</evidence>
<accession>A0A2X4NJI3</accession>
<dbReference type="SUPFAM" id="SSF55073">
    <property type="entry name" value="Nucleotide cyclase"/>
    <property type="match status" value="1"/>
</dbReference>
<reference evidence="7" key="2">
    <citation type="submission" date="2023-04" db="EMBL/GenBank/DDBJ databases">
        <title>Whole Genome Sequence of Multi-drug resistant Aeromonas caviae as a gut pathogen in newborn.</title>
        <authorList>
            <person name="Jadhav S.V."/>
            <person name="Saroj S.D."/>
            <person name="Saha U.B."/>
            <person name="Sen S."/>
            <person name="Kher A."/>
        </authorList>
    </citation>
    <scope>NUCLEOTIDE SEQUENCE</scope>
    <source>
        <strain evidence="7">SVJ23</strain>
    </source>
</reference>
<proteinExistence type="predicted"/>
<evidence type="ECO:0000256" key="1">
    <source>
        <dbReference type="ARBA" id="ARBA00001946"/>
    </source>
</evidence>
<dbReference type="FunFam" id="3.30.70.270:FF:000001">
    <property type="entry name" value="Diguanylate cyclase domain protein"/>
    <property type="match status" value="1"/>
</dbReference>
<sequence length="340" mass="38862">MSKDSFAQSAAYLKQAVPLMIKYQIPTTPNNYHLWYSYVSGDMPELNHAVDQAIKQQGTFSLTTCERLYHQHLAAQDEQQMEAMKLNLAAMASELSHSMQDAISDTGLFQEMLDKSFDKLSKIDDEGLSLEDTMGILRDLVRESRDVRMSTLHFRNQLSSAEKEIKELKQALNETRKLATEDPLTSLLNRRAFDLEMDSLIRSKQPFSLILTDIDRFKNFNDEYGHLLGDQVLRIVGKRLREASKEGITAYRLGGEEFALLVPNRALALTRQMAESLRRVIERMSILDRKSGRRIDHITASFGVGEYIPQETADTLIERTDKLLYKAKELGRNRVMPLPS</sequence>
<feature type="coiled-coil region" evidence="3">
    <location>
        <begin position="151"/>
        <end position="181"/>
    </location>
</feature>
<dbReference type="PROSITE" id="PS50887">
    <property type="entry name" value="GGDEF"/>
    <property type="match status" value="1"/>
</dbReference>
<reference evidence="5" key="1">
    <citation type="journal article" date="2019" name="J Environ">
        <title>Genetic characterization and potential molecular dissemination mechanism of tet (31) gene in Aeromonas caviae from an oxytetracycline wastewater treatment system.</title>
        <authorList>
            <person name="Shi Y."/>
            <person name="Tian Z."/>
            <person name="Leclercq S.O."/>
            <person name="Zhang H."/>
            <person name="Yang M."/>
            <person name="Zhang Y."/>
        </authorList>
    </citation>
    <scope>NUCLEOTIDE SEQUENCE</scope>
    <source>
        <strain evidence="5">T25-39</strain>
    </source>
</reference>
<dbReference type="Pfam" id="PF00990">
    <property type="entry name" value="GGDEF"/>
    <property type="match status" value="1"/>
</dbReference>
<evidence type="ECO:0000259" key="4">
    <source>
        <dbReference type="PROSITE" id="PS50887"/>
    </source>
</evidence>
<dbReference type="GO" id="GO:0052621">
    <property type="term" value="F:diguanylate cyclase activity"/>
    <property type="evidence" value="ECO:0007669"/>
    <property type="project" value="UniProtKB-EC"/>
</dbReference>
<dbReference type="GeneID" id="48823889"/>
<dbReference type="EMBL" id="CP110176">
    <property type="protein sequence ID" value="UZC85640.2"/>
    <property type="molecule type" value="Genomic_DNA"/>
</dbReference>
<dbReference type="InterPro" id="IPR000160">
    <property type="entry name" value="GGDEF_dom"/>
</dbReference>
<dbReference type="Proteomes" id="UP000266778">
    <property type="component" value="Chromosome"/>
</dbReference>
<keyword evidence="6" id="KW-0808">Transferase</keyword>
<dbReference type="Gene3D" id="3.30.70.270">
    <property type="match status" value="1"/>
</dbReference>
<protein>
    <recommendedName>
        <fullName evidence="2">diguanylate cyclase</fullName>
        <ecNumber evidence="2">2.7.7.65</ecNumber>
    </recommendedName>
</protein>
<keyword evidence="9" id="KW-1185">Reference proteome</keyword>
<dbReference type="PANTHER" id="PTHR45138">
    <property type="entry name" value="REGULATORY COMPONENTS OF SENSORY TRANSDUCTION SYSTEM"/>
    <property type="match status" value="1"/>
</dbReference>
<dbReference type="Proteomes" id="UP001163285">
    <property type="component" value="Chromosome"/>
</dbReference>
<dbReference type="AlphaFoldDB" id="A0A2X4NJI3"/>
<feature type="domain" description="GGDEF" evidence="4">
    <location>
        <begin position="205"/>
        <end position="340"/>
    </location>
</feature>
<dbReference type="InterPro" id="IPR043128">
    <property type="entry name" value="Rev_trsase/Diguanyl_cyclase"/>
</dbReference>
<comment type="cofactor">
    <cofactor evidence="1">
        <name>Mg(2+)</name>
        <dbReference type="ChEBI" id="CHEBI:18420"/>
    </cofactor>
</comment>
<gene>
    <name evidence="5" type="ORF">C1C91_05205</name>
    <name evidence="7" type="ORF">OJY61_17625</name>
    <name evidence="6" type="ORF">VCX44_04110</name>
</gene>
<evidence type="ECO:0000313" key="8">
    <source>
        <dbReference type="Proteomes" id="UP000266778"/>
    </source>
</evidence>
<keyword evidence="6" id="KW-0548">Nucleotidyltransferase</keyword>
<dbReference type="GO" id="GO:0005886">
    <property type="term" value="C:plasma membrane"/>
    <property type="evidence" value="ECO:0007669"/>
    <property type="project" value="TreeGrafter"/>
</dbReference>
<evidence type="ECO:0000313" key="5">
    <source>
        <dbReference type="EMBL" id="AXB07278.2"/>
    </source>
</evidence>
<dbReference type="RefSeq" id="WP_041214487.1">
    <property type="nucleotide sequence ID" value="NZ_AP019195.1"/>
</dbReference>
<dbReference type="SMART" id="SM00267">
    <property type="entry name" value="GGDEF"/>
    <property type="match status" value="1"/>
</dbReference>
<name>A0A2X4NJI3_AERCA</name>
<reference evidence="6 9" key="3">
    <citation type="submission" date="2023-12" db="EMBL/GenBank/DDBJ databases">
        <title>Characterization of antibiotic resistance in Aeromonas spp. in hospital effluent.</title>
        <authorList>
            <person name="Negoseki B.R.S."/>
            <person name="Krul D."/>
            <person name="Siqueira A.C."/>
            <person name="Almeida M."/>
            <person name="Mesa D."/>
            <person name="Conte D."/>
            <person name="Dalla-Costa L.M."/>
        </authorList>
    </citation>
    <scope>NUCLEOTIDE SEQUENCE [LARGE SCALE GENOMIC DNA]</scope>
    <source>
        <strain evidence="6 9">36v</strain>
    </source>
</reference>
<evidence type="ECO:0000313" key="9">
    <source>
        <dbReference type="Proteomes" id="UP001304847"/>
    </source>
</evidence>
<evidence type="ECO:0000313" key="6">
    <source>
        <dbReference type="EMBL" id="MEA9435020.1"/>
    </source>
</evidence>
<dbReference type="PANTHER" id="PTHR45138:SF2">
    <property type="entry name" value="DIGUANYLATE CYCLASE VDCA"/>
    <property type="match status" value="1"/>
</dbReference>